<reference evidence="1" key="1">
    <citation type="journal article" date="2016" name="Nat. Genet.">
        <title>A high-quality carrot genome assembly provides new insights into carotenoid accumulation and asterid genome evolution.</title>
        <authorList>
            <person name="Iorizzo M."/>
            <person name="Ellison S."/>
            <person name="Senalik D."/>
            <person name="Zeng P."/>
            <person name="Satapoomin P."/>
            <person name="Huang J."/>
            <person name="Bowman M."/>
            <person name="Iovene M."/>
            <person name="Sanseverino W."/>
            <person name="Cavagnaro P."/>
            <person name="Yildiz M."/>
            <person name="Macko-Podgorni A."/>
            <person name="Moranska E."/>
            <person name="Grzebelus E."/>
            <person name="Grzebelus D."/>
            <person name="Ashrafi H."/>
            <person name="Zheng Z."/>
            <person name="Cheng S."/>
            <person name="Spooner D."/>
            <person name="Van Deynze A."/>
            <person name="Simon P."/>
        </authorList>
    </citation>
    <scope>NUCLEOTIDE SEQUENCE [LARGE SCALE GENOMIC DNA]</scope>
    <source>
        <tissue evidence="1">Leaf</tissue>
    </source>
</reference>
<dbReference type="AlphaFoldDB" id="A0A164STA6"/>
<proteinExistence type="predicted"/>
<gene>
    <name evidence="1" type="ORF">DCAR_023740</name>
    <name evidence="2" type="ORF">DCAR_0727231</name>
</gene>
<dbReference type="EMBL" id="LNRQ01000007">
    <property type="protein sequence ID" value="KZM86606.1"/>
    <property type="molecule type" value="Genomic_DNA"/>
</dbReference>
<name>A0A164STA6_DAUCS</name>
<dbReference type="Gramene" id="KZM86606">
    <property type="protein sequence ID" value="KZM86606"/>
    <property type="gene ID" value="DCAR_023740"/>
</dbReference>
<dbReference type="Proteomes" id="UP000077755">
    <property type="component" value="Chromosome 7"/>
</dbReference>
<evidence type="ECO:0000313" key="2">
    <source>
        <dbReference type="EMBL" id="WOH07797.1"/>
    </source>
</evidence>
<accession>A0A164STA6</accession>
<keyword evidence="3" id="KW-1185">Reference proteome</keyword>
<sequence>MDITPKFVKFIGESDSEDNELRIPSLFWSKVSNLFPTVVQLFFPNGFSVWVGYDNNDDVFKGVGKFYPKPWWNGFNPGDMLDLNWGWSAGGFEEFHMSLLF</sequence>
<reference evidence="2" key="2">
    <citation type="submission" date="2022-03" db="EMBL/GenBank/DDBJ databases">
        <title>Draft title - Genomic analysis of global carrot germplasm unveils the trajectory of domestication and the origin of high carotenoid orange carrot.</title>
        <authorList>
            <person name="Iorizzo M."/>
            <person name="Ellison S."/>
            <person name="Senalik D."/>
            <person name="Macko-Podgorni A."/>
            <person name="Grzebelus D."/>
            <person name="Bostan H."/>
            <person name="Rolling W."/>
            <person name="Curaba J."/>
            <person name="Simon P."/>
        </authorList>
    </citation>
    <scope>NUCLEOTIDE SEQUENCE</scope>
    <source>
        <tissue evidence="2">Leaf</tissue>
    </source>
</reference>
<evidence type="ECO:0000313" key="1">
    <source>
        <dbReference type="EMBL" id="KZM86606.1"/>
    </source>
</evidence>
<protein>
    <submittedName>
        <fullName evidence="1">Uncharacterized protein</fullName>
    </submittedName>
</protein>
<evidence type="ECO:0000313" key="3">
    <source>
        <dbReference type="Proteomes" id="UP000077755"/>
    </source>
</evidence>
<dbReference type="EMBL" id="CP093349">
    <property type="protein sequence ID" value="WOH07797.1"/>
    <property type="molecule type" value="Genomic_DNA"/>
</dbReference>
<organism evidence="1">
    <name type="scientific">Daucus carota subsp. sativus</name>
    <name type="common">Carrot</name>
    <dbReference type="NCBI Taxonomy" id="79200"/>
    <lineage>
        <taxon>Eukaryota</taxon>
        <taxon>Viridiplantae</taxon>
        <taxon>Streptophyta</taxon>
        <taxon>Embryophyta</taxon>
        <taxon>Tracheophyta</taxon>
        <taxon>Spermatophyta</taxon>
        <taxon>Magnoliopsida</taxon>
        <taxon>eudicotyledons</taxon>
        <taxon>Gunneridae</taxon>
        <taxon>Pentapetalae</taxon>
        <taxon>asterids</taxon>
        <taxon>campanulids</taxon>
        <taxon>Apiales</taxon>
        <taxon>Apiaceae</taxon>
        <taxon>Apioideae</taxon>
        <taxon>Scandiceae</taxon>
        <taxon>Daucinae</taxon>
        <taxon>Daucus</taxon>
        <taxon>Daucus sect. Daucus</taxon>
    </lineage>
</organism>